<name>A0A1W1CKV0_9ZZZZ</name>
<dbReference type="EMBL" id="FPHM01000099">
    <property type="protein sequence ID" value="SFV66291.1"/>
    <property type="molecule type" value="Genomic_DNA"/>
</dbReference>
<sequence length="166" mass="18222">MQVKHLLTFTVITLSLGFSTLLAKDNIYANVPSSLIQPTDGRWKASVKSNDTKGCPIMMKSMLSKESLPSKSKAMVFNTPFDPSTLFDKSKDLKWESVGINKWKAVMIQAKGAVNMSITWKLAINAKNKMAVHSLIKIDLPKELTAMLGGSGQCTVNTLGDFNLIK</sequence>
<gene>
    <name evidence="1" type="ORF">MNB_SV-13-1103</name>
</gene>
<organism evidence="1">
    <name type="scientific">hydrothermal vent metagenome</name>
    <dbReference type="NCBI Taxonomy" id="652676"/>
    <lineage>
        <taxon>unclassified sequences</taxon>
        <taxon>metagenomes</taxon>
        <taxon>ecological metagenomes</taxon>
    </lineage>
</organism>
<protein>
    <submittedName>
        <fullName evidence="1">Uncharacterized protein</fullName>
    </submittedName>
</protein>
<proteinExistence type="predicted"/>
<dbReference type="AlphaFoldDB" id="A0A1W1CKV0"/>
<reference evidence="1" key="1">
    <citation type="submission" date="2016-10" db="EMBL/GenBank/DDBJ databases">
        <authorList>
            <person name="de Groot N.N."/>
        </authorList>
    </citation>
    <scope>NUCLEOTIDE SEQUENCE</scope>
</reference>
<evidence type="ECO:0000313" key="1">
    <source>
        <dbReference type="EMBL" id="SFV66291.1"/>
    </source>
</evidence>
<accession>A0A1W1CKV0</accession>